<evidence type="ECO:0000256" key="5">
    <source>
        <dbReference type="ARBA" id="ARBA00022692"/>
    </source>
</evidence>
<evidence type="ECO:0000256" key="4">
    <source>
        <dbReference type="ARBA" id="ARBA00022679"/>
    </source>
</evidence>
<evidence type="ECO:0000256" key="7">
    <source>
        <dbReference type="ARBA" id="ARBA00023136"/>
    </source>
</evidence>
<feature type="transmembrane region" description="Helical" evidence="8">
    <location>
        <begin position="84"/>
        <end position="102"/>
    </location>
</feature>
<feature type="transmembrane region" description="Helical" evidence="8">
    <location>
        <begin position="212"/>
        <end position="234"/>
    </location>
</feature>
<dbReference type="EMBL" id="LNYT01000007">
    <property type="protein sequence ID" value="KTD48890.1"/>
    <property type="molecule type" value="Genomic_DNA"/>
</dbReference>
<evidence type="ECO:0000256" key="2">
    <source>
        <dbReference type="ARBA" id="ARBA00022475"/>
    </source>
</evidence>
<accession>A0A0W0XWD2</accession>
<dbReference type="InterPro" id="IPR050297">
    <property type="entry name" value="LipidA_mod_glycosyltrf_83"/>
</dbReference>
<feature type="transmembrane region" description="Helical" evidence="8">
    <location>
        <begin position="254"/>
        <end position="276"/>
    </location>
</feature>
<keyword evidence="2" id="KW-1003">Cell membrane</keyword>
<evidence type="ECO:0000256" key="6">
    <source>
        <dbReference type="ARBA" id="ARBA00022989"/>
    </source>
</evidence>
<feature type="transmembrane region" description="Helical" evidence="8">
    <location>
        <begin position="7"/>
        <end position="28"/>
    </location>
</feature>
<dbReference type="GO" id="GO:0016763">
    <property type="term" value="F:pentosyltransferase activity"/>
    <property type="evidence" value="ECO:0007669"/>
    <property type="project" value="TreeGrafter"/>
</dbReference>
<name>A0A0W0XWD2_9GAMM</name>
<dbReference type="PANTHER" id="PTHR33908:SF11">
    <property type="entry name" value="MEMBRANE PROTEIN"/>
    <property type="match status" value="1"/>
</dbReference>
<dbReference type="AlphaFoldDB" id="A0A0W0XWD2"/>
<keyword evidence="5 8" id="KW-0812">Transmembrane</keyword>
<dbReference type="GO" id="GO:0009103">
    <property type="term" value="P:lipopolysaccharide biosynthetic process"/>
    <property type="evidence" value="ECO:0007669"/>
    <property type="project" value="UniProtKB-ARBA"/>
</dbReference>
<evidence type="ECO:0000256" key="1">
    <source>
        <dbReference type="ARBA" id="ARBA00004651"/>
    </source>
</evidence>
<protein>
    <submittedName>
        <fullName evidence="9">LphB</fullName>
    </submittedName>
</protein>
<dbReference type="GO" id="GO:0005886">
    <property type="term" value="C:plasma membrane"/>
    <property type="evidence" value="ECO:0007669"/>
    <property type="project" value="UniProtKB-SubCell"/>
</dbReference>
<keyword evidence="4" id="KW-0808">Transferase</keyword>
<evidence type="ECO:0000256" key="3">
    <source>
        <dbReference type="ARBA" id="ARBA00022676"/>
    </source>
</evidence>
<feature type="transmembrane region" description="Helical" evidence="8">
    <location>
        <begin position="344"/>
        <end position="365"/>
    </location>
</feature>
<reference evidence="9 10" key="1">
    <citation type="submission" date="2015-11" db="EMBL/GenBank/DDBJ databases">
        <title>Genomic analysis of 38 Legionella species identifies large and diverse effector repertoires.</title>
        <authorList>
            <person name="Burstein D."/>
            <person name="Amaro F."/>
            <person name="Zusman T."/>
            <person name="Lifshitz Z."/>
            <person name="Cohen O."/>
            <person name="Gilbert J.A."/>
            <person name="Pupko T."/>
            <person name="Shuman H.A."/>
            <person name="Segal G."/>
        </authorList>
    </citation>
    <scope>NUCLEOTIDE SEQUENCE [LARGE SCALE GENOMIC DNA]</scope>
    <source>
        <strain evidence="9 10">WA-270A-C2</strain>
    </source>
</reference>
<dbReference type="STRING" id="458.Lrub_1241"/>
<feature type="transmembrane region" description="Helical" evidence="8">
    <location>
        <begin position="312"/>
        <end position="332"/>
    </location>
</feature>
<evidence type="ECO:0000256" key="8">
    <source>
        <dbReference type="SAM" id="Phobius"/>
    </source>
</evidence>
<dbReference type="OrthoDB" id="5492344at2"/>
<sequence length="513" mass="59239">MKVKKTAWVVFLLLVFIYLFILQIKAIWPFTIDDMYITLRYARHLAMEGQLLWNIGEPPVEGYSNFSFLILAAYVLKWGGDPVFALKLTGVLSLLLTVFAVYRLSRFWFDRGLSLIPCYWLLWYRGQIIWSVSGLETTTYQALLALGLYCLLRAIGYQCLSEPRKAAQWPMAVLAGLLFTLASMTRPEAPAVITLFYFLACWDVMKRQRLALTALVASASTYLLLFSPYFIWRWHYYGLLFPNPVYCKAHTSEWFVLCNEFLSLAWPFLLLALFAVIRERGKVLPWYFLLPSAVYMLLLVRADPIVAFDTRLFLPAFALLLPLSLQGIKALLSRFLQGEDPSVFRVAMVMVSFLTAFFFIPAMTLPQLRYFTENPVAGEKLRIKVIQWLTRHTTENSRVVLGDSGFIPYYSRLRFIDSFCLNNKTMALQPAAERDQWFCKTILSLKPDVVILSSLTENNTIHYLPVDQCLQKALTMDRNYQLKALFYTVANQQAYRYEIFQLSGGEPLSLILR</sequence>
<dbReference type="PATRIC" id="fig|458.5.peg.1283"/>
<keyword evidence="10" id="KW-1185">Reference proteome</keyword>
<dbReference type="PANTHER" id="PTHR33908">
    <property type="entry name" value="MANNOSYLTRANSFERASE YKCB-RELATED"/>
    <property type="match status" value="1"/>
</dbReference>
<organism evidence="9 10">
    <name type="scientific">Legionella rubrilucens</name>
    <dbReference type="NCBI Taxonomy" id="458"/>
    <lineage>
        <taxon>Bacteria</taxon>
        <taxon>Pseudomonadati</taxon>
        <taxon>Pseudomonadota</taxon>
        <taxon>Gammaproteobacteria</taxon>
        <taxon>Legionellales</taxon>
        <taxon>Legionellaceae</taxon>
        <taxon>Legionella</taxon>
    </lineage>
</organism>
<comment type="subcellular location">
    <subcellularLocation>
        <location evidence="1">Cell membrane</location>
        <topology evidence="1">Multi-pass membrane protein</topology>
    </subcellularLocation>
</comment>
<evidence type="ECO:0000313" key="10">
    <source>
        <dbReference type="Proteomes" id="UP000054608"/>
    </source>
</evidence>
<keyword evidence="3" id="KW-0328">Glycosyltransferase</keyword>
<dbReference type="Proteomes" id="UP000054608">
    <property type="component" value="Unassembled WGS sequence"/>
</dbReference>
<keyword evidence="6 8" id="KW-1133">Transmembrane helix</keyword>
<keyword evidence="7 8" id="KW-0472">Membrane</keyword>
<evidence type="ECO:0000313" key="9">
    <source>
        <dbReference type="EMBL" id="KTD48890.1"/>
    </source>
</evidence>
<proteinExistence type="predicted"/>
<dbReference type="RefSeq" id="WP_058531318.1">
    <property type="nucleotide sequence ID" value="NZ_CAAAIN010000001.1"/>
</dbReference>
<comment type="caution">
    <text evidence="9">The sequence shown here is derived from an EMBL/GenBank/DDBJ whole genome shotgun (WGS) entry which is preliminary data.</text>
</comment>
<feature type="transmembrane region" description="Helical" evidence="8">
    <location>
        <begin position="283"/>
        <end position="300"/>
    </location>
</feature>
<gene>
    <name evidence="9" type="ORF">Lrub_1241</name>
</gene>